<sequence length="101" mass="11606">MQPENTQQRADNSLARQNTHPHGKQINRPKFERGRNNRQPENHPASPTACPQAVRRLKIPRQLQVGHLCPTDRVLQKFQPTKGSLKTNAHVFRLPFSQTNI</sequence>
<dbReference type="STRING" id="629741.GCWU000324_01870"/>
<feature type="region of interest" description="Disordered" evidence="1">
    <location>
        <begin position="1"/>
        <end position="51"/>
    </location>
</feature>
<dbReference type="AlphaFoldDB" id="C4GIJ9"/>
<dbReference type="Proteomes" id="UP000003009">
    <property type="component" value="Unassembled WGS sequence"/>
</dbReference>
<comment type="caution">
    <text evidence="2">The sequence shown here is derived from an EMBL/GenBank/DDBJ whole genome shotgun (WGS) entry which is preliminary data.</text>
</comment>
<reference evidence="2" key="1">
    <citation type="submission" date="2009-04" db="EMBL/GenBank/DDBJ databases">
        <authorList>
            <person name="Weinstock G."/>
            <person name="Sodergren E."/>
            <person name="Clifton S."/>
            <person name="Fulton L."/>
            <person name="Fulton B."/>
            <person name="Courtney L."/>
            <person name="Fronick C."/>
            <person name="Harrison M."/>
            <person name="Strong C."/>
            <person name="Farmer C."/>
            <person name="Delahaunty K."/>
            <person name="Markovic C."/>
            <person name="Hall O."/>
            <person name="Minx P."/>
            <person name="Tomlinson C."/>
            <person name="Mitreva M."/>
            <person name="Nelson J."/>
            <person name="Hou S."/>
            <person name="Wollam A."/>
            <person name="Pepin K.H."/>
            <person name="Johnson M."/>
            <person name="Bhonagiri V."/>
            <person name="Nash W.E."/>
            <person name="Warren W."/>
            <person name="Chinwalla A."/>
            <person name="Mardis E.R."/>
            <person name="Wilson R.K."/>
        </authorList>
    </citation>
    <scope>NUCLEOTIDE SEQUENCE [LARGE SCALE GENOMIC DNA]</scope>
    <source>
        <strain evidence="2">ATCC 51147</strain>
    </source>
</reference>
<evidence type="ECO:0000256" key="1">
    <source>
        <dbReference type="SAM" id="MobiDB-lite"/>
    </source>
</evidence>
<proteinExistence type="predicted"/>
<dbReference type="HOGENOM" id="CLU_2287735_0_0_4"/>
<name>C4GIJ9_9NEIS</name>
<accession>C4GIJ9</accession>
<feature type="compositionally biased region" description="Basic and acidic residues" evidence="1">
    <location>
        <begin position="29"/>
        <end position="41"/>
    </location>
</feature>
<gene>
    <name evidence="2" type="ORF">GCWU000324_01870</name>
</gene>
<organism evidence="2 3">
    <name type="scientific">Kingella oralis ATCC 51147</name>
    <dbReference type="NCBI Taxonomy" id="629741"/>
    <lineage>
        <taxon>Bacteria</taxon>
        <taxon>Pseudomonadati</taxon>
        <taxon>Pseudomonadota</taxon>
        <taxon>Betaproteobacteria</taxon>
        <taxon>Neisseriales</taxon>
        <taxon>Neisseriaceae</taxon>
        <taxon>Kingella</taxon>
    </lineage>
</organism>
<feature type="compositionally biased region" description="Polar residues" evidence="1">
    <location>
        <begin position="1"/>
        <end position="18"/>
    </location>
</feature>
<keyword evidence="3" id="KW-1185">Reference proteome</keyword>
<evidence type="ECO:0000313" key="3">
    <source>
        <dbReference type="Proteomes" id="UP000003009"/>
    </source>
</evidence>
<evidence type="ECO:0000313" key="2">
    <source>
        <dbReference type="EMBL" id="EEP67621.1"/>
    </source>
</evidence>
<protein>
    <submittedName>
        <fullName evidence="2">Uncharacterized protein</fullName>
    </submittedName>
</protein>
<dbReference type="EMBL" id="ACJW02000003">
    <property type="protein sequence ID" value="EEP67621.1"/>
    <property type="molecule type" value="Genomic_DNA"/>
</dbReference>